<dbReference type="InterPro" id="IPR017441">
    <property type="entry name" value="Protein_kinase_ATP_BS"/>
</dbReference>
<dbReference type="PANTHER" id="PTHR43289">
    <property type="entry name" value="MITOGEN-ACTIVATED PROTEIN KINASE KINASE KINASE 20-RELATED"/>
    <property type="match status" value="1"/>
</dbReference>
<dbReference type="FunFam" id="1.10.510.10:FF:000021">
    <property type="entry name" value="Serine/threonine protein kinase"/>
    <property type="match status" value="1"/>
</dbReference>
<evidence type="ECO:0000313" key="13">
    <source>
        <dbReference type="Proteomes" id="UP000603434"/>
    </source>
</evidence>
<dbReference type="InterPro" id="IPR008271">
    <property type="entry name" value="Ser/Thr_kinase_AS"/>
</dbReference>
<evidence type="ECO:0000256" key="1">
    <source>
        <dbReference type="ARBA" id="ARBA00012513"/>
    </source>
</evidence>
<dbReference type="PROSITE" id="PS50011">
    <property type="entry name" value="PROTEIN_KINASE_DOM"/>
    <property type="match status" value="1"/>
</dbReference>
<dbReference type="PROSITE" id="PS00108">
    <property type="entry name" value="PROTEIN_KINASE_ST"/>
    <property type="match status" value="1"/>
</dbReference>
<evidence type="ECO:0000259" key="11">
    <source>
        <dbReference type="PROSITE" id="PS50042"/>
    </source>
</evidence>
<dbReference type="Pfam" id="PF00069">
    <property type="entry name" value="Pkinase"/>
    <property type="match status" value="1"/>
</dbReference>
<dbReference type="PROSITE" id="PS50042">
    <property type="entry name" value="CNMP_BINDING_3"/>
    <property type="match status" value="1"/>
</dbReference>
<evidence type="ECO:0000256" key="8">
    <source>
        <dbReference type="ARBA" id="ARBA00022992"/>
    </source>
</evidence>
<dbReference type="EC" id="2.7.11.1" evidence="1"/>
<dbReference type="CDD" id="cd14014">
    <property type="entry name" value="STKc_PknB_like"/>
    <property type="match status" value="1"/>
</dbReference>
<evidence type="ECO:0000256" key="4">
    <source>
        <dbReference type="ARBA" id="ARBA00022679"/>
    </source>
</evidence>
<keyword evidence="6 12" id="KW-0418">Kinase</keyword>
<sequence length="424" mass="47479">MTDNSIRSKLIKSLANLETIGRYKITRELGHGASGVVYLAMDPIIRRNVAIKVSQPISNRALERFFIEAQTAGRLIHQNMVVIYDVGMHDKFCYITMEYVDGTTLEKYCRKDQLLPVSKALEIIFGVCSAIDYAYRHEIIHRDIKPSNIMLNKDGIPKIADFGIAQMAHETSEMGVWGTPSYMAPEQLKEETIGSYSDIFSLGCVLYELLTGTMAFPGKNNFTVMYKIINEEPACVTQLRPEVPGILDDIIKKALAKDPAKRYQTCMDLAYDLRVALRGLSETFLNGKIKDAVDYVHHIQFFQNFSKEQVKELLKASNINKFPKGKVVVAEGEIDDTLYIILSGSTKIRKNDKDIASIGAGECFGEMAYICGQARSATVVAETDCVLIKISSTLLDKSPADIQLLFYKNFAKTLVDRFSAQSKK</sequence>
<evidence type="ECO:0000256" key="9">
    <source>
        <dbReference type="PROSITE-ProRule" id="PRU10141"/>
    </source>
</evidence>
<dbReference type="SMART" id="SM00220">
    <property type="entry name" value="S_TKc"/>
    <property type="match status" value="1"/>
</dbReference>
<proteinExistence type="predicted"/>
<dbReference type="Gene3D" id="3.30.200.20">
    <property type="entry name" value="Phosphorylase Kinase, domain 1"/>
    <property type="match status" value="1"/>
</dbReference>
<dbReference type="InterPro" id="IPR000719">
    <property type="entry name" value="Prot_kinase_dom"/>
</dbReference>
<protein>
    <recommendedName>
        <fullName evidence="1">non-specific serine/threonine protein kinase</fullName>
        <ecNumber evidence="1">2.7.11.1</ecNumber>
    </recommendedName>
</protein>
<dbReference type="Gene3D" id="2.60.120.10">
    <property type="entry name" value="Jelly Rolls"/>
    <property type="match status" value="1"/>
</dbReference>
<dbReference type="CDD" id="cd00038">
    <property type="entry name" value="CAP_ED"/>
    <property type="match status" value="1"/>
</dbReference>
<evidence type="ECO:0000256" key="7">
    <source>
        <dbReference type="ARBA" id="ARBA00022840"/>
    </source>
</evidence>
<keyword evidence="5 9" id="KW-0547">Nucleotide-binding</keyword>
<dbReference type="Pfam" id="PF00027">
    <property type="entry name" value="cNMP_binding"/>
    <property type="match status" value="1"/>
</dbReference>
<feature type="domain" description="Protein kinase" evidence="10">
    <location>
        <begin position="23"/>
        <end position="285"/>
    </location>
</feature>
<dbReference type="SUPFAM" id="SSF56112">
    <property type="entry name" value="Protein kinase-like (PK-like)"/>
    <property type="match status" value="1"/>
</dbReference>
<reference evidence="12 13" key="1">
    <citation type="submission" date="2020-08" db="EMBL/GenBank/DDBJ databases">
        <title>Bridging the membrane lipid divide: bacteria of the FCB group superphylum have the potential to synthesize archaeal ether lipids.</title>
        <authorList>
            <person name="Villanueva L."/>
            <person name="Von Meijenfeldt F.A.B."/>
            <person name="Westbye A.B."/>
            <person name="Yadav S."/>
            <person name="Hopmans E.C."/>
            <person name="Dutilh B.E."/>
            <person name="Sinninghe Damste J.S."/>
        </authorList>
    </citation>
    <scope>NUCLEOTIDE SEQUENCE [LARGE SCALE GENOMIC DNA]</scope>
    <source>
        <strain evidence="12">NIOZ-UU30</strain>
    </source>
</reference>
<organism evidence="12 13">
    <name type="scientific">Candidatus Desulfatibia profunda</name>
    <dbReference type="NCBI Taxonomy" id="2841695"/>
    <lineage>
        <taxon>Bacteria</taxon>
        <taxon>Pseudomonadati</taxon>
        <taxon>Thermodesulfobacteriota</taxon>
        <taxon>Desulfobacteria</taxon>
        <taxon>Desulfobacterales</taxon>
        <taxon>Desulfobacterales incertae sedis</taxon>
        <taxon>Candidatus Desulfatibia</taxon>
    </lineage>
</organism>
<keyword evidence="2" id="KW-0723">Serine/threonine-protein kinase</keyword>
<evidence type="ECO:0000313" key="12">
    <source>
        <dbReference type="EMBL" id="MBC8362393.1"/>
    </source>
</evidence>
<dbReference type="GO" id="GO:0004674">
    <property type="term" value="F:protein serine/threonine kinase activity"/>
    <property type="evidence" value="ECO:0007669"/>
    <property type="project" value="UniProtKB-KW"/>
</dbReference>
<dbReference type="InterPro" id="IPR018490">
    <property type="entry name" value="cNMP-bd_dom_sf"/>
</dbReference>
<evidence type="ECO:0000256" key="6">
    <source>
        <dbReference type="ARBA" id="ARBA00022777"/>
    </source>
</evidence>
<dbReference type="Gene3D" id="1.10.510.10">
    <property type="entry name" value="Transferase(Phosphotransferase) domain 1"/>
    <property type="match status" value="1"/>
</dbReference>
<dbReference type="AlphaFoldDB" id="A0A8J6TN65"/>
<gene>
    <name evidence="12" type="ORF">H8E23_13455</name>
</gene>
<evidence type="ECO:0000256" key="5">
    <source>
        <dbReference type="ARBA" id="ARBA00022741"/>
    </source>
</evidence>
<dbReference type="GO" id="GO:0005524">
    <property type="term" value="F:ATP binding"/>
    <property type="evidence" value="ECO:0007669"/>
    <property type="project" value="UniProtKB-UniRule"/>
</dbReference>
<dbReference type="SUPFAM" id="SSF51206">
    <property type="entry name" value="cAMP-binding domain-like"/>
    <property type="match status" value="1"/>
</dbReference>
<dbReference type="EMBL" id="JACNJH010000187">
    <property type="protein sequence ID" value="MBC8362393.1"/>
    <property type="molecule type" value="Genomic_DNA"/>
</dbReference>
<keyword evidence="8" id="KW-0142">cGMP-binding</keyword>
<dbReference type="InterPro" id="IPR000595">
    <property type="entry name" value="cNMP-bd_dom"/>
</dbReference>
<dbReference type="InterPro" id="IPR011009">
    <property type="entry name" value="Kinase-like_dom_sf"/>
</dbReference>
<dbReference type="GO" id="GO:0030553">
    <property type="term" value="F:cGMP binding"/>
    <property type="evidence" value="ECO:0007669"/>
    <property type="project" value="UniProtKB-KW"/>
</dbReference>
<dbReference type="PROSITE" id="PS00107">
    <property type="entry name" value="PROTEIN_KINASE_ATP"/>
    <property type="match status" value="1"/>
</dbReference>
<keyword evidence="3" id="KW-0140">cGMP</keyword>
<feature type="binding site" evidence="9">
    <location>
        <position position="52"/>
    </location>
    <ligand>
        <name>ATP</name>
        <dbReference type="ChEBI" id="CHEBI:30616"/>
    </ligand>
</feature>
<accession>A0A8J6TN65</accession>
<dbReference type="PANTHER" id="PTHR43289:SF6">
    <property type="entry name" value="SERINE_THREONINE-PROTEIN KINASE NEKL-3"/>
    <property type="match status" value="1"/>
</dbReference>
<dbReference type="SMART" id="SM00100">
    <property type="entry name" value="cNMP"/>
    <property type="match status" value="1"/>
</dbReference>
<dbReference type="InterPro" id="IPR014710">
    <property type="entry name" value="RmlC-like_jellyroll"/>
</dbReference>
<name>A0A8J6TN65_9BACT</name>
<evidence type="ECO:0000256" key="2">
    <source>
        <dbReference type="ARBA" id="ARBA00022527"/>
    </source>
</evidence>
<keyword evidence="4" id="KW-0808">Transferase</keyword>
<comment type="caution">
    <text evidence="12">The sequence shown here is derived from an EMBL/GenBank/DDBJ whole genome shotgun (WGS) entry which is preliminary data.</text>
</comment>
<keyword evidence="7 9" id="KW-0067">ATP-binding</keyword>
<feature type="domain" description="Cyclic nucleotide-binding" evidence="11">
    <location>
        <begin position="301"/>
        <end position="391"/>
    </location>
</feature>
<evidence type="ECO:0000256" key="3">
    <source>
        <dbReference type="ARBA" id="ARBA00022535"/>
    </source>
</evidence>
<evidence type="ECO:0000259" key="10">
    <source>
        <dbReference type="PROSITE" id="PS50011"/>
    </source>
</evidence>
<dbReference type="Proteomes" id="UP000603434">
    <property type="component" value="Unassembled WGS sequence"/>
</dbReference>